<dbReference type="Proteomes" id="UP000887159">
    <property type="component" value="Unassembled WGS sequence"/>
</dbReference>
<protein>
    <submittedName>
        <fullName evidence="1">Uncharacterized protein</fullName>
    </submittedName>
</protein>
<dbReference type="AlphaFoldDB" id="A0A8X6WBU3"/>
<proteinExistence type="predicted"/>
<organism evidence="1 2">
    <name type="scientific">Trichonephila clavipes</name>
    <name type="common">Golden silk orbweaver</name>
    <name type="synonym">Nephila clavipes</name>
    <dbReference type="NCBI Taxonomy" id="2585209"/>
    <lineage>
        <taxon>Eukaryota</taxon>
        <taxon>Metazoa</taxon>
        <taxon>Ecdysozoa</taxon>
        <taxon>Arthropoda</taxon>
        <taxon>Chelicerata</taxon>
        <taxon>Arachnida</taxon>
        <taxon>Araneae</taxon>
        <taxon>Araneomorphae</taxon>
        <taxon>Entelegynae</taxon>
        <taxon>Araneoidea</taxon>
        <taxon>Nephilidae</taxon>
        <taxon>Trichonephila</taxon>
    </lineage>
</organism>
<evidence type="ECO:0000313" key="2">
    <source>
        <dbReference type="Proteomes" id="UP000887159"/>
    </source>
</evidence>
<keyword evidence="2" id="KW-1185">Reference proteome</keyword>
<name>A0A8X6WBU3_TRICX</name>
<gene>
    <name evidence="1" type="ORF">TNCV_4989451</name>
</gene>
<comment type="caution">
    <text evidence="1">The sequence shown here is derived from an EMBL/GenBank/DDBJ whole genome shotgun (WGS) entry which is preliminary data.</text>
</comment>
<sequence length="100" mass="11287">MIENWVASLRSTNLWSRVTAEREMVKRKQKSPEDKTKDKYDELFILCPIGKVPSNSLRTKVITSSASKSLRTKVITSSASNSFRTKVAGSIFHIGDLDRI</sequence>
<dbReference type="EMBL" id="BMAU01021398">
    <property type="protein sequence ID" value="GFY31386.1"/>
    <property type="molecule type" value="Genomic_DNA"/>
</dbReference>
<accession>A0A8X6WBU3</accession>
<reference evidence="1" key="1">
    <citation type="submission" date="2020-08" db="EMBL/GenBank/DDBJ databases">
        <title>Multicomponent nature underlies the extraordinary mechanical properties of spider dragline silk.</title>
        <authorList>
            <person name="Kono N."/>
            <person name="Nakamura H."/>
            <person name="Mori M."/>
            <person name="Yoshida Y."/>
            <person name="Ohtoshi R."/>
            <person name="Malay A.D."/>
            <person name="Moran D.A.P."/>
            <person name="Tomita M."/>
            <person name="Numata K."/>
            <person name="Arakawa K."/>
        </authorList>
    </citation>
    <scope>NUCLEOTIDE SEQUENCE</scope>
</reference>
<evidence type="ECO:0000313" key="1">
    <source>
        <dbReference type="EMBL" id="GFY31386.1"/>
    </source>
</evidence>